<reference evidence="2" key="1">
    <citation type="submission" date="2022-11" db="UniProtKB">
        <authorList>
            <consortium name="WormBaseParasite"/>
        </authorList>
    </citation>
    <scope>IDENTIFICATION</scope>
</reference>
<evidence type="ECO:0000313" key="1">
    <source>
        <dbReference type="Proteomes" id="UP000887579"/>
    </source>
</evidence>
<evidence type="ECO:0000313" key="2">
    <source>
        <dbReference type="WBParaSite" id="ES5_v2.g754.t1"/>
    </source>
</evidence>
<dbReference type="Proteomes" id="UP000887579">
    <property type="component" value="Unplaced"/>
</dbReference>
<accession>A0AC34GRT7</accession>
<dbReference type="WBParaSite" id="ES5_v2.g754.t1">
    <property type="protein sequence ID" value="ES5_v2.g754.t1"/>
    <property type="gene ID" value="ES5_v2.g754"/>
</dbReference>
<protein>
    <submittedName>
        <fullName evidence="2">Uncharacterized protein</fullName>
    </submittedName>
</protein>
<proteinExistence type="predicted"/>
<name>A0AC34GRT7_9BILA</name>
<organism evidence="1 2">
    <name type="scientific">Panagrolaimus sp. ES5</name>
    <dbReference type="NCBI Taxonomy" id="591445"/>
    <lineage>
        <taxon>Eukaryota</taxon>
        <taxon>Metazoa</taxon>
        <taxon>Ecdysozoa</taxon>
        <taxon>Nematoda</taxon>
        <taxon>Chromadorea</taxon>
        <taxon>Rhabditida</taxon>
        <taxon>Tylenchina</taxon>
        <taxon>Panagrolaimomorpha</taxon>
        <taxon>Panagrolaimoidea</taxon>
        <taxon>Panagrolaimidae</taxon>
        <taxon>Panagrolaimus</taxon>
    </lineage>
</organism>
<sequence>MNSSDPHATHPRRSARILKRKAENEKIAVTPSKKARFYSSYRRQNFSLPDSIMFYIAKNPSSVNVYQKLIKSCKYFFVRNPIIVLSELCNDYEGWQTSIQNVSSREGGRIMYPFVSIQNIDINNTCAKFWITDGFKVDGSYVKNNRIMSSIIPKIYRCDAERLYLSNQIVFLDELMFLGLNVGDDLNLDSVIVKNEDDTVVALEKLVELFPQASGITYKSPAGISTVTSKTFKALLEIPHFLTYYKFNLNEIPEDFDIEIFYVYMKKNKYTRVSLSFSDTLSEAYKDRLEAIIDEIIESKNHGYKVPLITFHGLHDQKDKKIRNLFLTR</sequence>